<dbReference type="AlphaFoldDB" id="A0A1G2LR72"/>
<dbReference type="Gene3D" id="3.10.450.620">
    <property type="entry name" value="JHP933, nucleotidyltransferase-like core domain"/>
    <property type="match status" value="1"/>
</dbReference>
<evidence type="ECO:0008006" key="3">
    <source>
        <dbReference type="Google" id="ProtNLM"/>
    </source>
</evidence>
<comment type="caution">
    <text evidence="1">The sequence shown here is derived from an EMBL/GenBank/DDBJ whole genome shotgun (WGS) entry which is preliminary data.</text>
</comment>
<dbReference type="InterPro" id="IPR014942">
    <property type="entry name" value="AbiEii"/>
</dbReference>
<proteinExistence type="predicted"/>
<reference evidence="1 2" key="1">
    <citation type="journal article" date="2016" name="Nat. Commun.">
        <title>Thousands of microbial genomes shed light on interconnected biogeochemical processes in an aquifer system.</title>
        <authorList>
            <person name="Anantharaman K."/>
            <person name="Brown C.T."/>
            <person name="Hug L.A."/>
            <person name="Sharon I."/>
            <person name="Castelle C.J."/>
            <person name="Probst A.J."/>
            <person name="Thomas B.C."/>
            <person name="Singh A."/>
            <person name="Wilkins M.J."/>
            <person name="Karaoz U."/>
            <person name="Brodie E.L."/>
            <person name="Williams K.H."/>
            <person name="Hubbard S.S."/>
            <person name="Banfield J.F."/>
        </authorList>
    </citation>
    <scope>NUCLEOTIDE SEQUENCE [LARGE SCALE GENOMIC DNA]</scope>
</reference>
<gene>
    <name evidence="1" type="ORF">A3G49_06080</name>
</gene>
<dbReference type="EMBL" id="MHQY01000014">
    <property type="protein sequence ID" value="OHA14004.1"/>
    <property type="molecule type" value="Genomic_DNA"/>
</dbReference>
<dbReference type="Pfam" id="PF08843">
    <property type="entry name" value="AbiEii"/>
    <property type="match status" value="1"/>
</dbReference>
<dbReference type="Proteomes" id="UP000177171">
    <property type="component" value="Unassembled WGS sequence"/>
</dbReference>
<organism evidence="1 2">
    <name type="scientific">Candidatus Sungbacteria bacterium RIFCSPLOWO2_12_FULL_41_11</name>
    <dbReference type="NCBI Taxonomy" id="1802286"/>
    <lineage>
        <taxon>Bacteria</taxon>
        <taxon>Candidatus Sungiibacteriota</taxon>
    </lineage>
</organism>
<name>A0A1G2LR72_9BACT</name>
<evidence type="ECO:0000313" key="1">
    <source>
        <dbReference type="EMBL" id="OHA14004.1"/>
    </source>
</evidence>
<accession>A0A1G2LR72</accession>
<protein>
    <recommendedName>
        <fullName evidence="3">Nucleotidyl transferase AbiEii/AbiGii toxin family protein</fullName>
    </recommendedName>
</protein>
<sequence length="235" mass="27382">MTLNTAKHKNILIKILKDIYTDPAISPLLGFKGGTAAIFFYNLDRFSMDLDFDLLNSEKEYFVFEQVKAALENYGKLKQVRKKRFNLFYILSYDDKDINAQNIKVEINRREFGSKYSVESFLGISMQVMVKEDMAAHKLCAMYERIGKTNRDIYDVHFFLSHDWPVNKKIVEDRMGVSYAEFLKKCIETMEKFDDSNILSGMGELLLSGKQKAWVKAKLKSEVLFFLKLALEKEK</sequence>
<evidence type="ECO:0000313" key="2">
    <source>
        <dbReference type="Proteomes" id="UP000177171"/>
    </source>
</evidence>